<evidence type="ECO:0000313" key="3">
    <source>
        <dbReference type="EMBL" id="AUI70042.1"/>
    </source>
</evidence>
<dbReference type="Proteomes" id="UP000234271">
    <property type="component" value="Chromosome"/>
</dbReference>
<gene>
    <name evidence="3" type="ORF">BLE401_15950</name>
</gene>
<keyword evidence="1" id="KW-0472">Membrane</keyword>
<accession>A0A2N9YHN6</accession>
<dbReference type="STRING" id="288004.AL038_08355"/>
<name>A0A2N9YHN6_9GAMM</name>
<dbReference type="PROSITE" id="PS51123">
    <property type="entry name" value="OMPA_2"/>
    <property type="match status" value="1"/>
</dbReference>
<dbReference type="Pfam" id="PF00691">
    <property type="entry name" value="OmpA"/>
    <property type="match status" value="1"/>
</dbReference>
<feature type="domain" description="OmpA-like" evidence="2">
    <location>
        <begin position="291"/>
        <end position="415"/>
    </location>
</feature>
<sequence>MINTNLLFLGALIMRISRLSYLFIFTSYLLLSACQTVPIAPLQTMDYPISFEAAIQTLTNHLLQNVATTYPARQGLIVLDPFIDAKSGDVLKISREIETVMIAEGKKYFPQFSLIRLTPTELRRANYVLNGTIDLQNYSIKTDEETQGEKYYRLSASVIDLSTGLIIANAHSWIAEADIDYSRTPLYEESPTFLKDKRVQSQITTTESPTGKNADDEYYDSLDTNALLVEAETAYEANDYVKSRTLFNKAAERTDGQVMKTYLGLYESTRQGGSTLEPAAETAFTKLLTLSIQETKSLNIRFLFEVNSTAFINNTKIRQQYADWLRMISHFLQQNDYCFHIVGHSSKTGKQDYNLKLSLQRAESVRHLLATDTPDLLNKSKAIGKGFAENLVGTGTDDAHDAIDRRVEFMMIDCSKLTAE</sequence>
<dbReference type="AlphaFoldDB" id="A0A2N9YHN6"/>
<dbReference type="Gene3D" id="3.30.1330.60">
    <property type="entry name" value="OmpA-like domain"/>
    <property type="match status" value="1"/>
</dbReference>
<evidence type="ECO:0000313" key="4">
    <source>
        <dbReference type="Proteomes" id="UP000234271"/>
    </source>
</evidence>
<dbReference type="GO" id="GO:0016020">
    <property type="term" value="C:membrane"/>
    <property type="evidence" value="ECO:0007669"/>
    <property type="project" value="UniProtKB-UniRule"/>
</dbReference>
<evidence type="ECO:0000256" key="1">
    <source>
        <dbReference type="PROSITE-ProRule" id="PRU00473"/>
    </source>
</evidence>
<dbReference type="KEGG" id="blep:AL038_08355"/>
<protein>
    <submittedName>
        <fullName evidence="3">OmpA family protein</fullName>
    </submittedName>
</protein>
<dbReference type="SUPFAM" id="SSF103088">
    <property type="entry name" value="OmpA-like"/>
    <property type="match status" value="1"/>
</dbReference>
<organism evidence="3 4">
    <name type="scientific">Beggiatoa leptomitoformis</name>
    <dbReference type="NCBI Taxonomy" id="288004"/>
    <lineage>
        <taxon>Bacteria</taxon>
        <taxon>Pseudomonadati</taxon>
        <taxon>Pseudomonadota</taxon>
        <taxon>Gammaproteobacteria</taxon>
        <taxon>Thiotrichales</taxon>
        <taxon>Thiotrichaceae</taxon>
        <taxon>Beggiatoa</taxon>
    </lineage>
</organism>
<reference evidence="4" key="1">
    <citation type="submission" date="2016-12" db="EMBL/GenBank/DDBJ databases">
        <title>Complete Genome Sequence of Beggiatoa leptomitiformis D-401.</title>
        <authorList>
            <person name="Fomenkov A."/>
            <person name="Vincze T."/>
            <person name="Grabovich M."/>
            <person name="Anton B.P."/>
            <person name="Dubinina G."/>
            <person name="Orlova M."/>
            <person name="Belousova E."/>
            <person name="Roberts R.J."/>
        </authorList>
    </citation>
    <scope>NUCLEOTIDE SEQUENCE [LARGE SCALE GENOMIC DNA]</scope>
    <source>
        <strain evidence="4">D-401</strain>
    </source>
</reference>
<dbReference type="InterPro" id="IPR036737">
    <property type="entry name" value="OmpA-like_sf"/>
</dbReference>
<evidence type="ECO:0000259" key="2">
    <source>
        <dbReference type="PROSITE" id="PS51123"/>
    </source>
</evidence>
<dbReference type="CDD" id="cd07185">
    <property type="entry name" value="OmpA_C-like"/>
    <property type="match status" value="1"/>
</dbReference>
<keyword evidence="4" id="KW-1185">Reference proteome</keyword>
<proteinExistence type="predicted"/>
<dbReference type="EMBL" id="CP018889">
    <property type="protein sequence ID" value="AUI70042.1"/>
    <property type="molecule type" value="Genomic_DNA"/>
</dbReference>
<dbReference type="InterPro" id="IPR006665">
    <property type="entry name" value="OmpA-like"/>
</dbReference>